<keyword evidence="3 5" id="KW-1133">Transmembrane helix</keyword>
<comment type="subcellular location">
    <subcellularLocation>
        <location evidence="1">Membrane</location>
        <topology evidence="1">Multi-pass membrane protein</topology>
    </subcellularLocation>
</comment>
<evidence type="ECO:0008006" key="8">
    <source>
        <dbReference type="Google" id="ProtNLM"/>
    </source>
</evidence>
<dbReference type="PANTHER" id="PTHR11662">
    <property type="entry name" value="SOLUTE CARRIER FAMILY 17"/>
    <property type="match status" value="1"/>
</dbReference>
<dbReference type="GO" id="GO:0016020">
    <property type="term" value="C:membrane"/>
    <property type="evidence" value="ECO:0007669"/>
    <property type="project" value="UniProtKB-SubCell"/>
</dbReference>
<evidence type="ECO:0000256" key="5">
    <source>
        <dbReference type="SAM" id="Phobius"/>
    </source>
</evidence>
<name>A0A8S9QQU7_BRACR</name>
<dbReference type="InterPro" id="IPR036259">
    <property type="entry name" value="MFS_trans_sf"/>
</dbReference>
<feature type="transmembrane region" description="Helical" evidence="5">
    <location>
        <begin position="170"/>
        <end position="191"/>
    </location>
</feature>
<evidence type="ECO:0000313" key="7">
    <source>
        <dbReference type="Proteomes" id="UP000712600"/>
    </source>
</evidence>
<feature type="transmembrane region" description="Helical" evidence="5">
    <location>
        <begin position="12"/>
        <end position="31"/>
    </location>
</feature>
<evidence type="ECO:0000256" key="2">
    <source>
        <dbReference type="ARBA" id="ARBA00022692"/>
    </source>
</evidence>
<feature type="transmembrane region" description="Helical" evidence="5">
    <location>
        <begin position="111"/>
        <end position="130"/>
    </location>
</feature>
<evidence type="ECO:0000313" key="6">
    <source>
        <dbReference type="EMBL" id="KAF3552719.1"/>
    </source>
</evidence>
<dbReference type="EMBL" id="QGKX02000996">
    <property type="protein sequence ID" value="KAF3552719.1"/>
    <property type="molecule type" value="Genomic_DNA"/>
</dbReference>
<feature type="transmembrane region" description="Helical" evidence="5">
    <location>
        <begin position="51"/>
        <end position="68"/>
    </location>
</feature>
<accession>A0A8S9QQU7</accession>
<feature type="transmembrane region" description="Helical" evidence="5">
    <location>
        <begin position="137"/>
        <end position="164"/>
    </location>
</feature>
<dbReference type="GO" id="GO:0009536">
    <property type="term" value="C:plastid"/>
    <property type="evidence" value="ECO:0007669"/>
    <property type="project" value="TreeGrafter"/>
</dbReference>
<evidence type="ECO:0000256" key="1">
    <source>
        <dbReference type="ARBA" id="ARBA00004141"/>
    </source>
</evidence>
<evidence type="ECO:0000256" key="4">
    <source>
        <dbReference type="ARBA" id="ARBA00023136"/>
    </source>
</evidence>
<reference evidence="6" key="1">
    <citation type="submission" date="2019-12" db="EMBL/GenBank/DDBJ databases">
        <title>Genome sequencing and annotation of Brassica cretica.</title>
        <authorList>
            <person name="Studholme D.J."/>
            <person name="Sarris P."/>
        </authorList>
    </citation>
    <scope>NUCLEOTIDE SEQUENCE</scope>
    <source>
        <strain evidence="6">PFS-109/04</strain>
        <tissue evidence="6">Leaf</tissue>
    </source>
</reference>
<gene>
    <name evidence="6" type="ORF">F2Q69_00017578</name>
</gene>
<dbReference type="GO" id="GO:0005315">
    <property type="term" value="F:phosphate transmembrane transporter activity"/>
    <property type="evidence" value="ECO:0007669"/>
    <property type="project" value="TreeGrafter"/>
</dbReference>
<protein>
    <recommendedName>
        <fullName evidence="8">Major facilitator superfamily (MFS) profile domain-containing protein</fullName>
    </recommendedName>
</protein>
<sequence length="198" mass="22239">MKEIADETFFRYCVLTLIFSGPPTAVALKFLQAPYGKHNRSGWGPTLSPPLAWFLMESPTLWLTLLLFPFGRHSHNPKSLLLFSPYLLHYFHRTVIYPLRLLRSSSSSKNGFPISIAAMAFTFNLLNAYIQDIAPEYAGFLHGISNCAGTLAAIVSTIGTGYFVQWLGSFQAFLTVTAFLYFATTVFWILFATGERVF</sequence>
<dbReference type="AlphaFoldDB" id="A0A8S9QQU7"/>
<organism evidence="6 7">
    <name type="scientific">Brassica cretica</name>
    <name type="common">Mustard</name>
    <dbReference type="NCBI Taxonomy" id="69181"/>
    <lineage>
        <taxon>Eukaryota</taxon>
        <taxon>Viridiplantae</taxon>
        <taxon>Streptophyta</taxon>
        <taxon>Embryophyta</taxon>
        <taxon>Tracheophyta</taxon>
        <taxon>Spermatophyta</taxon>
        <taxon>Magnoliopsida</taxon>
        <taxon>eudicotyledons</taxon>
        <taxon>Gunneridae</taxon>
        <taxon>Pentapetalae</taxon>
        <taxon>rosids</taxon>
        <taxon>malvids</taxon>
        <taxon>Brassicales</taxon>
        <taxon>Brassicaceae</taxon>
        <taxon>Brassiceae</taxon>
        <taxon>Brassica</taxon>
    </lineage>
</organism>
<proteinExistence type="predicted"/>
<dbReference type="Proteomes" id="UP000712600">
    <property type="component" value="Unassembled WGS sequence"/>
</dbReference>
<dbReference type="InterPro" id="IPR050382">
    <property type="entry name" value="MFS_Na/Anion_cotransporter"/>
</dbReference>
<keyword evidence="2 5" id="KW-0812">Transmembrane</keyword>
<feature type="transmembrane region" description="Helical" evidence="5">
    <location>
        <begin position="80"/>
        <end position="99"/>
    </location>
</feature>
<evidence type="ECO:0000256" key="3">
    <source>
        <dbReference type="ARBA" id="ARBA00022989"/>
    </source>
</evidence>
<comment type="caution">
    <text evidence="6">The sequence shown here is derived from an EMBL/GenBank/DDBJ whole genome shotgun (WGS) entry which is preliminary data.</text>
</comment>
<keyword evidence="4 5" id="KW-0472">Membrane</keyword>
<dbReference type="PANTHER" id="PTHR11662:SF399">
    <property type="entry name" value="FI19708P1-RELATED"/>
    <property type="match status" value="1"/>
</dbReference>
<dbReference type="SUPFAM" id="SSF103473">
    <property type="entry name" value="MFS general substrate transporter"/>
    <property type="match status" value="1"/>
</dbReference>